<geneLocation type="plasmid" evidence="2 3">
    <name>unnamed1</name>
</geneLocation>
<evidence type="ECO:0000313" key="3">
    <source>
        <dbReference type="Proteomes" id="UP001162800"/>
    </source>
</evidence>
<evidence type="ECO:0000259" key="1">
    <source>
        <dbReference type="Pfam" id="PF00561"/>
    </source>
</evidence>
<proteinExistence type="predicted"/>
<feature type="domain" description="AB hydrolase-1" evidence="1">
    <location>
        <begin position="34"/>
        <end position="260"/>
    </location>
</feature>
<dbReference type="Pfam" id="PF00561">
    <property type="entry name" value="Abhydrolase_1"/>
    <property type="match status" value="1"/>
</dbReference>
<keyword evidence="2" id="KW-0378">Hydrolase</keyword>
<name>A0ABY6GGD6_9BURK</name>
<dbReference type="Proteomes" id="UP001162800">
    <property type="component" value="Plasmid unnamed1"/>
</dbReference>
<reference evidence="2" key="1">
    <citation type="submission" date="2022-09" db="EMBL/GenBank/DDBJ databases">
        <title>The complete genome of Acidovorax sp. 5MLIR.</title>
        <authorList>
            <person name="Liu L."/>
            <person name="Yue J."/>
            <person name="Yang F."/>
            <person name="Yuan J."/>
            <person name="Li L."/>
        </authorList>
    </citation>
    <scope>NUCLEOTIDE SEQUENCE</scope>
    <source>
        <strain evidence="2">5MLIR</strain>
        <plasmid evidence="2">unnamed1</plasmid>
    </source>
</reference>
<evidence type="ECO:0000313" key="2">
    <source>
        <dbReference type="EMBL" id="UYG53395.1"/>
    </source>
</evidence>
<dbReference type="InterPro" id="IPR029058">
    <property type="entry name" value="AB_hydrolase_fold"/>
</dbReference>
<dbReference type="GO" id="GO:0016787">
    <property type="term" value="F:hydrolase activity"/>
    <property type="evidence" value="ECO:0007669"/>
    <property type="project" value="UniProtKB-KW"/>
</dbReference>
<dbReference type="RefSeq" id="WP_231043740.1">
    <property type="nucleotide sequence ID" value="NZ_CP106882.1"/>
</dbReference>
<dbReference type="PANTHER" id="PTHR43798:SF33">
    <property type="entry name" value="HYDROLASE, PUTATIVE (AFU_ORTHOLOGUE AFUA_2G14860)-RELATED"/>
    <property type="match status" value="1"/>
</dbReference>
<dbReference type="InterPro" id="IPR050266">
    <property type="entry name" value="AB_hydrolase_sf"/>
</dbReference>
<accession>A0ABY6GGD6</accession>
<dbReference type="EMBL" id="CP106882">
    <property type="protein sequence ID" value="UYG53395.1"/>
    <property type="molecule type" value="Genomic_DNA"/>
</dbReference>
<dbReference type="Gene3D" id="3.40.50.1820">
    <property type="entry name" value="alpha/beta hydrolase"/>
    <property type="match status" value="1"/>
</dbReference>
<dbReference type="PANTHER" id="PTHR43798">
    <property type="entry name" value="MONOACYLGLYCEROL LIPASE"/>
    <property type="match status" value="1"/>
</dbReference>
<organism evidence="2 3">
    <name type="scientific">Comamonas endophytica</name>
    <dbReference type="NCBI Taxonomy" id="2949090"/>
    <lineage>
        <taxon>Bacteria</taxon>
        <taxon>Pseudomonadati</taxon>
        <taxon>Pseudomonadota</taxon>
        <taxon>Betaproteobacteria</taxon>
        <taxon>Burkholderiales</taxon>
        <taxon>Comamonadaceae</taxon>
        <taxon>Comamonas</taxon>
    </lineage>
</organism>
<keyword evidence="2" id="KW-0614">Plasmid</keyword>
<dbReference type="SUPFAM" id="SSF53474">
    <property type="entry name" value="alpha/beta-Hydrolases"/>
    <property type="match status" value="1"/>
</dbReference>
<gene>
    <name evidence="2" type="ORF">M9799_18650</name>
</gene>
<protein>
    <submittedName>
        <fullName evidence="2">Alpha/beta hydrolase</fullName>
    </submittedName>
</protein>
<dbReference type="InterPro" id="IPR000073">
    <property type="entry name" value="AB_hydrolase_1"/>
</dbReference>
<keyword evidence="3" id="KW-1185">Reference proteome</keyword>
<sequence length="286" mass="31419">MNDQAPVRIRRGFVDVDEGQIHYREAGQRTPGVPTLVLIHASPGSALTLEPLLRAFGRFRHVIATDTLGNGDSSPLLGETVKVAQLADAHLRALDALGIGRFDLYGTHTGASIASEIAIAQPQRVRALVLDGIGLYAEDEQAELLAHYVPRVEIDQNGSQIHLLWTFVRDAYLFWPWYRKDAAHRRPTGLPGADALHDKFVEVLKAARSFHLPYRAALGHDKRARLPLLAVPTLLTCAGDDMLHQYLEALGRLVPQARCVTHGGTASTEALAQTVDLFQRHFAAQD</sequence>